<dbReference type="InterPro" id="IPR018060">
    <property type="entry name" value="HTH_AraC"/>
</dbReference>
<dbReference type="RefSeq" id="WP_089241496.1">
    <property type="nucleotide sequence ID" value="NZ_FZOK01000012.1"/>
</dbReference>
<accession>A0A239FA37</accession>
<keyword evidence="2" id="KW-0238">DNA-binding</keyword>
<evidence type="ECO:0000313" key="3">
    <source>
        <dbReference type="Proteomes" id="UP000198480"/>
    </source>
</evidence>
<dbReference type="AlphaFoldDB" id="A0A239FA37"/>
<dbReference type="PROSITE" id="PS01124">
    <property type="entry name" value="HTH_ARAC_FAMILY_2"/>
    <property type="match status" value="1"/>
</dbReference>
<protein>
    <submittedName>
        <fullName evidence="2">AraC-type DNA-binding protein</fullName>
    </submittedName>
</protein>
<dbReference type="GO" id="GO:0003700">
    <property type="term" value="F:DNA-binding transcription factor activity"/>
    <property type="evidence" value="ECO:0007669"/>
    <property type="project" value="InterPro"/>
</dbReference>
<feature type="domain" description="HTH araC/xylS-type" evidence="1">
    <location>
        <begin position="36"/>
        <end position="128"/>
    </location>
</feature>
<dbReference type="GO" id="GO:0043565">
    <property type="term" value="F:sequence-specific DNA binding"/>
    <property type="evidence" value="ECO:0007669"/>
    <property type="project" value="InterPro"/>
</dbReference>
<proteinExistence type="predicted"/>
<name>A0A239FA37_9BACT</name>
<organism evidence="2 3">
    <name type="scientific">Belliella buryatensis</name>
    <dbReference type="NCBI Taxonomy" id="1500549"/>
    <lineage>
        <taxon>Bacteria</taxon>
        <taxon>Pseudomonadati</taxon>
        <taxon>Bacteroidota</taxon>
        <taxon>Cytophagia</taxon>
        <taxon>Cytophagales</taxon>
        <taxon>Cyclobacteriaceae</taxon>
        <taxon>Belliella</taxon>
    </lineage>
</organism>
<dbReference type="Gene3D" id="1.10.10.60">
    <property type="entry name" value="Homeodomain-like"/>
    <property type="match status" value="1"/>
</dbReference>
<evidence type="ECO:0000259" key="1">
    <source>
        <dbReference type="PROSITE" id="PS01124"/>
    </source>
</evidence>
<keyword evidence="3" id="KW-1185">Reference proteome</keyword>
<evidence type="ECO:0000313" key="2">
    <source>
        <dbReference type="EMBL" id="SNS53665.1"/>
    </source>
</evidence>
<gene>
    <name evidence="2" type="ORF">SAMN06295967_1129</name>
</gene>
<dbReference type="Proteomes" id="UP000198480">
    <property type="component" value="Unassembled WGS sequence"/>
</dbReference>
<reference evidence="3" key="1">
    <citation type="submission" date="2017-06" db="EMBL/GenBank/DDBJ databases">
        <authorList>
            <person name="Varghese N."/>
            <person name="Submissions S."/>
        </authorList>
    </citation>
    <scope>NUCLEOTIDE SEQUENCE [LARGE SCALE GENOMIC DNA]</scope>
    <source>
        <strain evidence="3">5C</strain>
    </source>
</reference>
<sequence length="139" mass="16181">MIIKASLNEKYLLIKMGVSEESSNKRSQEVILMALHRFVHVEQRFLNQNFNLANLSIELGLSEEDVNLLFSEEFDLSFDAWLKKSRVEYLISFFYKYGGALSLQEYAKFTGYITIQSMLDDFKSEMGVDFPLPMINKLK</sequence>
<dbReference type="EMBL" id="FZOK01000012">
    <property type="protein sequence ID" value="SNS53665.1"/>
    <property type="molecule type" value="Genomic_DNA"/>
</dbReference>